<evidence type="ECO:0000313" key="2">
    <source>
        <dbReference type="EMBL" id="SVD47117.1"/>
    </source>
</evidence>
<protein>
    <submittedName>
        <fullName evidence="2">Uncharacterized protein</fullName>
    </submittedName>
</protein>
<accession>A0A382VKS0</accession>
<name>A0A382VKS0_9ZZZZ</name>
<evidence type="ECO:0000256" key="1">
    <source>
        <dbReference type="SAM" id="MobiDB-lite"/>
    </source>
</evidence>
<dbReference type="AlphaFoldDB" id="A0A382VKS0"/>
<feature type="region of interest" description="Disordered" evidence="1">
    <location>
        <begin position="1"/>
        <end position="20"/>
    </location>
</feature>
<organism evidence="2">
    <name type="scientific">marine metagenome</name>
    <dbReference type="NCBI Taxonomy" id="408172"/>
    <lineage>
        <taxon>unclassified sequences</taxon>
        <taxon>metagenomes</taxon>
        <taxon>ecological metagenomes</taxon>
    </lineage>
</organism>
<feature type="compositionally biased region" description="Polar residues" evidence="1">
    <location>
        <begin position="10"/>
        <end position="20"/>
    </location>
</feature>
<proteinExistence type="predicted"/>
<sequence length="64" mass="7348">MRRKDPKGRQISNAYTGWQSNDGCDSHPTFMKLVNRIENTFSEEVLPFHGITEKSGHRMKVKVG</sequence>
<feature type="non-terminal residue" evidence="2">
    <location>
        <position position="64"/>
    </location>
</feature>
<dbReference type="EMBL" id="UINC01152762">
    <property type="protein sequence ID" value="SVD47117.1"/>
    <property type="molecule type" value="Genomic_DNA"/>
</dbReference>
<gene>
    <name evidence="2" type="ORF">METZ01_LOCUS399971</name>
</gene>
<reference evidence="2" key="1">
    <citation type="submission" date="2018-05" db="EMBL/GenBank/DDBJ databases">
        <authorList>
            <person name="Lanie J.A."/>
            <person name="Ng W.-L."/>
            <person name="Kazmierczak K.M."/>
            <person name="Andrzejewski T.M."/>
            <person name="Davidsen T.M."/>
            <person name="Wayne K.J."/>
            <person name="Tettelin H."/>
            <person name="Glass J.I."/>
            <person name="Rusch D."/>
            <person name="Podicherti R."/>
            <person name="Tsui H.-C.T."/>
            <person name="Winkler M.E."/>
        </authorList>
    </citation>
    <scope>NUCLEOTIDE SEQUENCE</scope>
</reference>